<feature type="domain" description="BAG" evidence="3">
    <location>
        <begin position="552"/>
        <end position="633"/>
    </location>
</feature>
<feature type="compositionally biased region" description="Polar residues" evidence="2">
    <location>
        <begin position="459"/>
        <end position="473"/>
    </location>
</feature>
<keyword evidence="4" id="KW-1185">Reference proteome</keyword>
<feature type="compositionally biased region" description="Low complexity" evidence="2">
    <location>
        <begin position="373"/>
        <end position="383"/>
    </location>
</feature>
<reference evidence="5" key="1">
    <citation type="submission" date="2025-08" db="UniProtKB">
        <authorList>
            <consortium name="RefSeq"/>
        </authorList>
    </citation>
    <scope>IDENTIFICATION</scope>
    <source>
        <tissue evidence="5">Leaf</tissue>
    </source>
</reference>
<sequence length="1177" mass="131161">MSRAYGYMDSHPRQSHIMPSRQHGQPMPDEIPPQLGINPTLFPVPHEPLPYPYGGNCSYPAPCHACYNHMATPSYYHRPPYPYFFQPPPFNCWGPYPGNAEPFASHNELPYPSAYPMERPYVVREHHCCGCPNHVCDPKNEKGVKIEEHEPLDSNKKVENYPESLVPANWRNFPYPIVWIPPENNRNKEQGIHVKPRIMDLDTASQEKKPAVSSLHKEPAWNSWFPLFMGNYDHSKPGGETKRSDNQHTRNNERNYPFPVIWIPPYDKQEEAEAKKEQQNNTLESPESNFKVFPILLHNNHDKTSDGGVEVNYRNEVGSHHQDAEKNIDVKDIEPYVGKNNSRDSQEAAANALSKRTIDSPVDRVPGFDARKSLSSSTKTSKLPPVCLRVDPLPRKNGRNGSSKSPSPPGSEMKSRSSSDAPSTDSNKHNSRTQSMNRTSEEHPKRKEVKVIEVKGATSCPSNNNSGDSQSGLQVEHPEKIKENKDHSEKEEVCEIKEDKGIPIAGDESIEKRSEELQASRTLSDEEAAMRIQSTYRGFQVRKWETLKKLKQMAKVRDEVTKVRKSIDELASSEDTLPVQGKLERQKVLIGESIMNLLLRLDTIQGLHPNLRDIRKSLARELVALQEELDSLTTKSLEESVDNSDTARDDESMVSEKEHDEEAKRQFEDSLSVSENIGGQCESEEEQLLKAENSVSEQSENACSGIVDDKTQVVFEDLKSETSASLDVKLQQAALQHCTNEIDDGEPPMVSVMEPTETDPNRPAGEKDERVELATMNKSNYDSGVEDEMRLASDLGDGSSTKMEFMSTDQVTSALQALPQADEEKETIAVDGVGVEPATFPGPTLCTGDEDLISHRVEPEVEVASKIHIAEEDVAASVLSKHGKFGKVDSVLNGHDMCNEGSDAITSPENCGNLTIEVQQLEVPKAITSDSEEVDNVHLEQLVAPVPDDLSPVGSLKSEESSQDAPNGAERDQRHEEGNSDEAPLPPRPEAQLGMLESKVETCQDVNEDKAIVSADLSCNCSDMLNGEALAWEKEGLIAENVENTDLTTRVGEQVHEREDNHEEEVVVIASEKSVSDEGAEQVEQSPPSHEDSNASRPVEKTDGNEKLIKENEKLREMMEKLMEAGKEQLNVISELTVRVKDLETRLARNKRTKPRCRAVAAKPRSAHAKSCADSMN</sequence>
<dbReference type="KEGG" id="rarg:115748574"/>
<feature type="compositionally biased region" description="Basic and acidic residues" evidence="2">
    <location>
        <begin position="235"/>
        <end position="253"/>
    </location>
</feature>
<dbReference type="PROSITE" id="PS50096">
    <property type="entry name" value="IQ"/>
    <property type="match status" value="1"/>
</dbReference>
<dbReference type="FunFam" id="1.20.58.120:FF:000010">
    <property type="entry name" value="BAG family molecular chaperone regulator 6"/>
    <property type="match status" value="1"/>
</dbReference>
<dbReference type="GO" id="GO:0006457">
    <property type="term" value="P:protein folding"/>
    <property type="evidence" value="ECO:0007669"/>
    <property type="project" value="TreeGrafter"/>
</dbReference>
<dbReference type="SMART" id="SM00264">
    <property type="entry name" value="BAG"/>
    <property type="match status" value="1"/>
</dbReference>
<feature type="region of interest" description="Disordered" evidence="2">
    <location>
        <begin position="235"/>
        <end position="259"/>
    </location>
</feature>
<name>A0A8B8Q1J6_9MYRT</name>
<feature type="region of interest" description="Disordered" evidence="2">
    <location>
        <begin position="1"/>
        <end position="35"/>
    </location>
</feature>
<dbReference type="Pfam" id="PF02179">
    <property type="entry name" value="BAG"/>
    <property type="match status" value="1"/>
</dbReference>
<dbReference type="GO" id="GO:0009506">
    <property type="term" value="C:plasmodesma"/>
    <property type="evidence" value="ECO:0007669"/>
    <property type="project" value="TreeGrafter"/>
</dbReference>
<evidence type="ECO:0000256" key="1">
    <source>
        <dbReference type="ARBA" id="ARBA00023186"/>
    </source>
</evidence>
<organism evidence="4 5">
    <name type="scientific">Rhodamnia argentea</name>
    <dbReference type="NCBI Taxonomy" id="178133"/>
    <lineage>
        <taxon>Eukaryota</taxon>
        <taxon>Viridiplantae</taxon>
        <taxon>Streptophyta</taxon>
        <taxon>Embryophyta</taxon>
        <taxon>Tracheophyta</taxon>
        <taxon>Spermatophyta</taxon>
        <taxon>Magnoliopsida</taxon>
        <taxon>eudicotyledons</taxon>
        <taxon>Gunneridae</taxon>
        <taxon>Pentapetalae</taxon>
        <taxon>rosids</taxon>
        <taxon>malvids</taxon>
        <taxon>Myrtales</taxon>
        <taxon>Myrtaceae</taxon>
        <taxon>Myrtoideae</taxon>
        <taxon>Myrteae</taxon>
        <taxon>Australasian group</taxon>
        <taxon>Rhodamnia</taxon>
    </lineage>
</organism>
<feature type="region of interest" description="Disordered" evidence="2">
    <location>
        <begin position="1153"/>
        <end position="1177"/>
    </location>
</feature>
<dbReference type="PANTHER" id="PTHR33322">
    <property type="entry name" value="BAG DOMAIN CONTAINING PROTEIN, EXPRESSED"/>
    <property type="match status" value="1"/>
</dbReference>
<feature type="compositionally biased region" description="Low complexity" evidence="2">
    <location>
        <begin position="399"/>
        <end position="425"/>
    </location>
</feature>
<dbReference type="AlphaFoldDB" id="A0A8B8Q1J6"/>
<dbReference type="PANTHER" id="PTHR33322:SF16">
    <property type="entry name" value="BAG FAMILY MOLECULAR CHAPERONE REGULATOR 6"/>
    <property type="match status" value="1"/>
</dbReference>
<dbReference type="InterPro" id="IPR003103">
    <property type="entry name" value="BAG_domain"/>
</dbReference>
<dbReference type="RefSeq" id="XP_030540956.1">
    <property type="nucleotide sequence ID" value="XM_030685096.2"/>
</dbReference>
<feature type="compositionally biased region" description="Basic and acidic residues" evidence="2">
    <location>
        <begin position="439"/>
        <end position="453"/>
    </location>
</feature>
<evidence type="ECO:0000313" key="5">
    <source>
        <dbReference type="RefSeq" id="XP_030540956.1"/>
    </source>
</evidence>
<gene>
    <name evidence="5" type="primary">LOC115748574</name>
</gene>
<dbReference type="GO" id="GO:0051087">
    <property type="term" value="F:protein-folding chaperone binding"/>
    <property type="evidence" value="ECO:0007669"/>
    <property type="project" value="InterPro"/>
</dbReference>
<dbReference type="OrthoDB" id="787121at2759"/>
<dbReference type="CDD" id="cd23767">
    <property type="entry name" value="IQCD"/>
    <property type="match status" value="1"/>
</dbReference>
<dbReference type="Proteomes" id="UP000827889">
    <property type="component" value="Chromosome 9"/>
</dbReference>
<feature type="region of interest" description="Disordered" evidence="2">
    <location>
        <begin position="1072"/>
        <end position="1108"/>
    </location>
</feature>
<feature type="compositionally biased region" description="Basic and acidic residues" evidence="2">
    <location>
        <begin position="645"/>
        <end position="668"/>
    </location>
</feature>
<dbReference type="InterPro" id="IPR036533">
    <property type="entry name" value="BAG_dom_sf"/>
</dbReference>
<feature type="compositionally biased region" description="Basic and acidic residues" evidence="2">
    <location>
        <begin position="1089"/>
        <end position="1108"/>
    </location>
</feature>
<proteinExistence type="predicted"/>
<feature type="region of interest" description="Disordered" evidence="2">
    <location>
        <begin position="336"/>
        <end position="493"/>
    </location>
</feature>
<feature type="region of interest" description="Disordered" evidence="2">
    <location>
        <begin position="635"/>
        <end position="685"/>
    </location>
</feature>
<protein>
    <submittedName>
        <fullName evidence="5">BAG family molecular chaperone regulator 6 isoform X1</fullName>
    </submittedName>
</protein>
<dbReference type="GeneID" id="115748574"/>
<dbReference type="SUPFAM" id="SSF63491">
    <property type="entry name" value="BAG domain"/>
    <property type="match status" value="1"/>
</dbReference>
<evidence type="ECO:0000313" key="4">
    <source>
        <dbReference type="Proteomes" id="UP000827889"/>
    </source>
</evidence>
<feature type="region of interest" description="Disordered" evidence="2">
    <location>
        <begin position="944"/>
        <end position="990"/>
    </location>
</feature>
<dbReference type="InterPro" id="IPR040400">
    <property type="entry name" value="BAG5/6/7/8"/>
</dbReference>
<keyword evidence="1" id="KW-0143">Chaperone</keyword>
<evidence type="ECO:0000256" key="2">
    <source>
        <dbReference type="SAM" id="MobiDB-lite"/>
    </source>
</evidence>
<accession>A0A8B8Q1J6</accession>
<dbReference type="PROSITE" id="PS51035">
    <property type="entry name" value="BAG"/>
    <property type="match status" value="1"/>
</dbReference>
<feature type="compositionally biased region" description="Basic and acidic residues" evidence="2">
    <location>
        <begin position="476"/>
        <end position="493"/>
    </location>
</feature>
<dbReference type="Gene3D" id="1.20.58.120">
    <property type="entry name" value="BAG domain"/>
    <property type="match status" value="1"/>
</dbReference>
<evidence type="ECO:0000259" key="3">
    <source>
        <dbReference type="PROSITE" id="PS51035"/>
    </source>
</evidence>
<feature type="compositionally biased region" description="Basic and acidic residues" evidence="2">
    <location>
        <begin position="969"/>
        <end position="978"/>
    </location>
</feature>